<feature type="compositionally biased region" description="Basic and acidic residues" evidence="6">
    <location>
        <begin position="141"/>
        <end position="153"/>
    </location>
</feature>
<dbReference type="CDD" id="cd05907">
    <property type="entry name" value="VL_LC_FACS_like"/>
    <property type="match status" value="1"/>
</dbReference>
<evidence type="ECO:0000256" key="4">
    <source>
        <dbReference type="ARBA" id="ARBA00023098"/>
    </source>
</evidence>
<dbReference type="InterPro" id="IPR020845">
    <property type="entry name" value="AMP-binding_CS"/>
</dbReference>
<dbReference type="PROSITE" id="PS00455">
    <property type="entry name" value="AMP_BINDING"/>
    <property type="match status" value="1"/>
</dbReference>
<dbReference type="Pfam" id="PF23562">
    <property type="entry name" value="AMP-binding_C_3"/>
    <property type="match status" value="1"/>
</dbReference>
<evidence type="ECO:0000313" key="8">
    <source>
        <dbReference type="EMBL" id="MFC5721942.1"/>
    </source>
</evidence>
<feature type="compositionally biased region" description="Gly residues" evidence="6">
    <location>
        <begin position="164"/>
        <end position="201"/>
    </location>
</feature>
<evidence type="ECO:0000256" key="5">
    <source>
        <dbReference type="ARBA" id="ARBA00032875"/>
    </source>
</evidence>
<evidence type="ECO:0000256" key="6">
    <source>
        <dbReference type="SAM" id="MobiDB-lite"/>
    </source>
</evidence>
<accession>A0ABW0Z2C1</accession>
<keyword evidence="3" id="KW-0276">Fatty acid metabolism</keyword>
<comment type="caution">
    <text evidence="8">The sequence shown here is derived from an EMBL/GenBank/DDBJ whole genome shotgun (WGS) entry which is preliminary data.</text>
</comment>
<comment type="similarity">
    <text evidence="1">Belongs to the ATP-dependent AMP-binding enzyme family.</text>
</comment>
<organism evidence="8 9">
    <name type="scientific">Streptomyces gamaensis</name>
    <dbReference type="NCBI Taxonomy" id="1763542"/>
    <lineage>
        <taxon>Bacteria</taxon>
        <taxon>Bacillati</taxon>
        <taxon>Actinomycetota</taxon>
        <taxon>Actinomycetes</taxon>
        <taxon>Kitasatosporales</taxon>
        <taxon>Streptomycetaceae</taxon>
        <taxon>Streptomyces</taxon>
    </lineage>
</organism>
<protein>
    <recommendedName>
        <fullName evidence="5">Acyl-CoA synthetase</fullName>
    </recommendedName>
</protein>
<evidence type="ECO:0000256" key="2">
    <source>
        <dbReference type="ARBA" id="ARBA00022598"/>
    </source>
</evidence>
<dbReference type="SUPFAM" id="SSF56801">
    <property type="entry name" value="Acetyl-CoA synthetase-like"/>
    <property type="match status" value="1"/>
</dbReference>
<feature type="region of interest" description="Disordered" evidence="6">
    <location>
        <begin position="141"/>
        <end position="221"/>
    </location>
</feature>
<evidence type="ECO:0000256" key="3">
    <source>
        <dbReference type="ARBA" id="ARBA00022832"/>
    </source>
</evidence>
<evidence type="ECO:0000256" key="1">
    <source>
        <dbReference type="ARBA" id="ARBA00006432"/>
    </source>
</evidence>
<feature type="domain" description="AMP-dependent synthetase/ligase" evidence="7">
    <location>
        <begin position="13"/>
        <end position="496"/>
    </location>
</feature>
<keyword evidence="4" id="KW-0443">Lipid metabolism</keyword>
<dbReference type="PANTHER" id="PTHR43272:SF32">
    <property type="entry name" value="AMP-DEPENDENT SYNTHETASE_LIGASE DOMAIN-CONTAINING PROTEIN"/>
    <property type="match status" value="1"/>
</dbReference>
<dbReference type="Gene3D" id="3.40.50.12780">
    <property type="entry name" value="N-terminal domain of ligase-like"/>
    <property type="match status" value="2"/>
</dbReference>
<dbReference type="RefSeq" id="WP_390317289.1">
    <property type="nucleotide sequence ID" value="NZ_JBHSPB010000009.1"/>
</dbReference>
<feature type="compositionally biased region" description="Low complexity" evidence="6">
    <location>
        <begin position="154"/>
        <end position="163"/>
    </location>
</feature>
<dbReference type="InterPro" id="IPR000873">
    <property type="entry name" value="AMP-dep_synth/lig_dom"/>
</dbReference>
<proteinExistence type="inferred from homology"/>
<keyword evidence="9" id="KW-1185">Reference proteome</keyword>
<evidence type="ECO:0000313" key="9">
    <source>
        <dbReference type="Proteomes" id="UP001596083"/>
    </source>
</evidence>
<dbReference type="InterPro" id="IPR042099">
    <property type="entry name" value="ANL_N_sf"/>
</dbReference>
<keyword evidence="2" id="KW-0436">Ligase</keyword>
<sequence>MRQRPGTLAVLAEWAAERYGERPAVRFRRRDGGWSDLRYDSLRASVRAAGRGLMALGTAPGDRVAILAETRPEWIRAHLGALAAGAAAVPVYPTAGEDELAWVLGDSGAVLAVCENEAQAARVLQLRGRLPGLRHVVLMERTGEGDGRGDREPATAPGADAASGAGGGPGVGAGAASGAGGVSGSGTGSGSASGAGGGLGAASGARTGSGAARGAVPDSPERLLTLDELPAHRTPLSELLARARSVEDDDLCAIVYTSGTTGLPKGCRLTHGNVTRADDATSGLLGGGPGDVMYLYLPLAHVYAQLVEVAALVKGATLCCFGGRMEDVVGELAEVRPTHLPSVPRLFEKVHATARSLAERRGPEGAARFAEAVRVGVAVAEARERGEGIPAGLRAVWQEAEELLYAPVRAALGGRLRWALTGAAPIARQTLDFLRACGVPVFEGYGMTEASGVITMNHPGAVRYGTVGRAVPGCEVRIAADGEVLARGPGVFAGYHANPAATAQKALDAEGWLHTGDLGALDADGYLSITGRKKDLIITSGGKNLTPTLTEFALQQSRWISRAVMVGDRRPYPVALLTLDVPELAAWAEREGLALGPRPGRHPAVRALCERAVADANGRLSGPSRIRAFEILDEDFSVADGTLTPTLKLRRSMIAERYAIEINALYEQT</sequence>
<dbReference type="EMBL" id="JBHSPB010000009">
    <property type="protein sequence ID" value="MFC5721942.1"/>
    <property type="molecule type" value="Genomic_DNA"/>
</dbReference>
<name>A0ABW0Z2C1_9ACTN</name>
<feature type="compositionally biased region" description="Low complexity" evidence="6">
    <location>
        <begin position="202"/>
        <end position="215"/>
    </location>
</feature>
<dbReference type="PANTHER" id="PTHR43272">
    <property type="entry name" value="LONG-CHAIN-FATTY-ACID--COA LIGASE"/>
    <property type="match status" value="1"/>
</dbReference>
<gene>
    <name evidence="8" type="ORF">ACFP1Z_17370</name>
</gene>
<reference evidence="9" key="1">
    <citation type="journal article" date="2019" name="Int. J. Syst. Evol. Microbiol.">
        <title>The Global Catalogue of Microorganisms (GCM) 10K type strain sequencing project: providing services to taxonomists for standard genome sequencing and annotation.</title>
        <authorList>
            <consortium name="The Broad Institute Genomics Platform"/>
            <consortium name="The Broad Institute Genome Sequencing Center for Infectious Disease"/>
            <person name="Wu L."/>
            <person name="Ma J."/>
        </authorList>
    </citation>
    <scope>NUCLEOTIDE SEQUENCE [LARGE SCALE GENOMIC DNA]</scope>
    <source>
        <strain evidence="9">CGMCC 4.7304</strain>
    </source>
</reference>
<evidence type="ECO:0000259" key="7">
    <source>
        <dbReference type="Pfam" id="PF00501"/>
    </source>
</evidence>
<dbReference type="Pfam" id="PF00501">
    <property type="entry name" value="AMP-binding"/>
    <property type="match status" value="1"/>
</dbReference>
<dbReference type="Proteomes" id="UP001596083">
    <property type="component" value="Unassembled WGS sequence"/>
</dbReference>